<dbReference type="Pfam" id="PF14697">
    <property type="entry name" value="Fer4_21"/>
    <property type="match status" value="1"/>
</dbReference>
<dbReference type="CDD" id="cd10549">
    <property type="entry name" value="MtMvhB_like"/>
    <property type="match status" value="1"/>
</dbReference>
<evidence type="ECO:0000256" key="3">
    <source>
        <dbReference type="ARBA" id="ARBA00022723"/>
    </source>
</evidence>
<organism evidence="14 15">
    <name type="scientific">Flintibacter faecis</name>
    <dbReference type="NCBI Taxonomy" id="2763047"/>
    <lineage>
        <taxon>Bacteria</taxon>
        <taxon>Bacillati</taxon>
        <taxon>Bacillota</taxon>
        <taxon>Clostridia</taxon>
        <taxon>Eubacteriales</taxon>
        <taxon>Flintibacter</taxon>
    </lineage>
</organism>
<feature type="transmembrane region" description="Helical" evidence="11">
    <location>
        <begin position="6"/>
        <end position="31"/>
    </location>
</feature>
<keyword evidence="9 10" id="KW-0472">Membrane</keyword>
<dbReference type="Gene3D" id="3.30.70.20">
    <property type="match status" value="2"/>
</dbReference>
<feature type="binding site" evidence="10">
    <location>
        <position position="173"/>
    </location>
    <ligand>
        <name>[4Fe-4S] cluster</name>
        <dbReference type="ChEBI" id="CHEBI:49883"/>
        <label>3</label>
    </ligand>
</feature>
<dbReference type="EC" id="7.-.-.-" evidence="10"/>
<dbReference type="InterPro" id="IPR017900">
    <property type="entry name" value="4Fe4S_Fe_S_CS"/>
</dbReference>
<accession>A0A8J6J2X7</accession>
<evidence type="ECO:0000256" key="7">
    <source>
        <dbReference type="ARBA" id="ARBA00023004"/>
    </source>
</evidence>
<evidence type="ECO:0000313" key="15">
    <source>
        <dbReference type="Proteomes" id="UP000602260"/>
    </source>
</evidence>
<keyword evidence="2 10" id="KW-0004">4Fe-4S</keyword>
<dbReference type="InterPro" id="IPR007202">
    <property type="entry name" value="4Fe-4S_dom"/>
</dbReference>
<evidence type="ECO:0000313" key="14">
    <source>
        <dbReference type="EMBL" id="MBC5716646.1"/>
    </source>
</evidence>
<feature type="binding site" evidence="10">
    <location>
        <position position="141"/>
    </location>
    <ligand>
        <name>[4Fe-4S] cluster</name>
        <dbReference type="ChEBI" id="CHEBI:49883"/>
        <label>2</label>
    </ligand>
</feature>
<dbReference type="GO" id="GO:0046872">
    <property type="term" value="F:metal ion binding"/>
    <property type="evidence" value="ECO:0007669"/>
    <property type="project" value="UniProtKB-KW"/>
</dbReference>
<dbReference type="GO" id="GO:0005886">
    <property type="term" value="C:plasma membrane"/>
    <property type="evidence" value="ECO:0007669"/>
    <property type="project" value="UniProtKB-SubCell"/>
</dbReference>
<dbReference type="RefSeq" id="WP_147563879.1">
    <property type="nucleotide sequence ID" value="NZ_JACOPN010000003.1"/>
</dbReference>
<feature type="binding site" evidence="10">
    <location>
        <position position="52"/>
    </location>
    <ligand>
        <name>[4Fe-4S] cluster</name>
        <dbReference type="ChEBI" id="CHEBI:49883"/>
        <label>1</label>
    </ligand>
</feature>
<evidence type="ECO:0000256" key="6">
    <source>
        <dbReference type="ARBA" id="ARBA00022982"/>
    </source>
</evidence>
<keyword evidence="11" id="KW-1133">Transmembrane helix</keyword>
<feature type="domain" description="4Fe-4S ferredoxin-type" evidence="12">
    <location>
        <begin position="216"/>
        <end position="235"/>
    </location>
</feature>
<feature type="binding site" evidence="10">
    <location>
        <position position="49"/>
    </location>
    <ligand>
        <name>[4Fe-4S] cluster</name>
        <dbReference type="ChEBI" id="CHEBI:49883"/>
        <label>1</label>
    </ligand>
</feature>
<dbReference type="PROSITE" id="PS51379">
    <property type="entry name" value="4FE4S_FER_2"/>
    <property type="match status" value="3"/>
</dbReference>
<proteinExistence type="inferred from homology"/>
<feature type="region of interest" description="Hydrophobic" evidence="10">
    <location>
        <begin position="1"/>
        <end position="26"/>
    </location>
</feature>
<feature type="domain" description="4Fe-4S ferredoxin-type" evidence="12">
    <location>
        <begin position="161"/>
        <end position="190"/>
    </location>
</feature>
<evidence type="ECO:0000256" key="2">
    <source>
        <dbReference type="ARBA" id="ARBA00022485"/>
    </source>
</evidence>
<sequence>MDSIVMAIIVVTVIGLVGAVILVAASIFMYVPVDERVEKITAALPGANCGACGCAGCADYAKCVVEEGAPVNKCVPGGAKAAAAIAEIMGVEAGASVAMKAVVGCSGTCEKTGKQFEFEGIHSCQAVKGLYGGDGMCKFGCLGYGDCVKACPFDAIHIVDGIAKVDRAKCVGCGACAAVCPNSVISIIPEHKRKPVVLCQNKDKGGDTRKACTAGCIGCMKCAKACPKEAITVENNLAHIDQDKCVGCQLCVKECPVGVIHVPANE</sequence>
<feature type="binding site" evidence="10">
    <location>
        <position position="151"/>
    </location>
    <ligand>
        <name>[4Fe-4S] cluster</name>
        <dbReference type="ChEBI" id="CHEBI:49883"/>
        <label>3</label>
    </ligand>
</feature>
<feature type="binding site" evidence="10">
    <location>
        <position position="180"/>
    </location>
    <ligand>
        <name>[4Fe-4S] cluster</name>
        <dbReference type="ChEBI" id="CHEBI:49883"/>
        <label>2</label>
    </ligand>
</feature>
<comment type="caution">
    <text evidence="10">Lacks conserved residue(s) required for the propagation of feature annotation.</text>
</comment>
<dbReference type="GO" id="GO:0022900">
    <property type="term" value="P:electron transport chain"/>
    <property type="evidence" value="ECO:0007669"/>
    <property type="project" value="UniProtKB-UniRule"/>
</dbReference>
<keyword evidence="7 10" id="KW-0408">Iron</keyword>
<dbReference type="Pfam" id="PF00037">
    <property type="entry name" value="Fer4"/>
    <property type="match status" value="1"/>
</dbReference>
<dbReference type="SUPFAM" id="SSF54862">
    <property type="entry name" value="4Fe-4S ferredoxins"/>
    <property type="match status" value="1"/>
</dbReference>
<comment type="subcellular location">
    <subcellularLocation>
        <location evidence="10">Cell membrane</location>
    </subcellularLocation>
</comment>
<evidence type="ECO:0000256" key="10">
    <source>
        <dbReference type="HAMAP-Rule" id="MF_00463"/>
    </source>
</evidence>
<evidence type="ECO:0000259" key="13">
    <source>
        <dbReference type="PROSITE" id="PS51656"/>
    </source>
</evidence>
<evidence type="ECO:0000259" key="12">
    <source>
        <dbReference type="PROSITE" id="PS51379"/>
    </source>
</evidence>
<dbReference type="PANTHER" id="PTHR43560">
    <property type="entry name" value="ION-TRANSLOCATING OXIDOREDUCTASE COMPLEX SUBUNIT B"/>
    <property type="match status" value="1"/>
</dbReference>
<dbReference type="InterPro" id="IPR017896">
    <property type="entry name" value="4Fe4S_Fe-S-bd"/>
</dbReference>
<feature type="binding site" evidence="10">
    <location>
        <position position="176"/>
    </location>
    <ligand>
        <name>[4Fe-4S] cluster</name>
        <dbReference type="ChEBI" id="CHEBI:49883"/>
        <label>3</label>
    </ligand>
</feature>
<feature type="binding site" evidence="10">
    <location>
        <position position="137"/>
    </location>
    <ligand>
        <name>[4Fe-4S] cluster</name>
        <dbReference type="ChEBI" id="CHEBI:49883"/>
        <label>2</label>
    </ligand>
</feature>
<dbReference type="InterPro" id="IPR010207">
    <property type="entry name" value="Elect_transpt_cplx_RnfB/RsxB"/>
</dbReference>
<evidence type="ECO:0000256" key="11">
    <source>
        <dbReference type="SAM" id="Phobius"/>
    </source>
</evidence>
<dbReference type="HAMAP" id="MF_00463">
    <property type="entry name" value="RsxB_RnfB"/>
    <property type="match status" value="1"/>
</dbReference>
<reference evidence="14" key="1">
    <citation type="submission" date="2020-08" db="EMBL/GenBank/DDBJ databases">
        <title>Genome public.</title>
        <authorList>
            <person name="Liu C."/>
            <person name="Sun Q."/>
        </authorList>
    </citation>
    <scope>NUCLEOTIDE SEQUENCE</scope>
    <source>
        <strain evidence="14">BX5</strain>
    </source>
</reference>
<evidence type="ECO:0000256" key="5">
    <source>
        <dbReference type="ARBA" id="ARBA00022967"/>
    </source>
</evidence>
<evidence type="ECO:0000256" key="9">
    <source>
        <dbReference type="ARBA" id="ARBA00023136"/>
    </source>
</evidence>
<comment type="function">
    <text evidence="10">Part of a membrane-bound complex that couples electron transfer with translocation of ions across the membrane.</text>
</comment>
<evidence type="ECO:0000256" key="8">
    <source>
        <dbReference type="ARBA" id="ARBA00023014"/>
    </source>
</evidence>
<keyword evidence="11" id="KW-0812">Transmembrane</keyword>
<protein>
    <recommendedName>
        <fullName evidence="10">Ion-translocating oxidoreductase complex subunit B</fullName>
        <ecNumber evidence="10">7.-.-.-</ecNumber>
    </recommendedName>
    <alternativeName>
        <fullName evidence="10">Rnf electron transport complex subunit B</fullName>
    </alternativeName>
</protein>
<dbReference type="InterPro" id="IPR050395">
    <property type="entry name" value="4Fe4S_Ferredoxin_RnfB"/>
</dbReference>
<dbReference type="PANTHER" id="PTHR43560:SF1">
    <property type="entry name" value="ION-TRANSLOCATING OXIDOREDUCTASE COMPLEX SUBUNIT B"/>
    <property type="match status" value="1"/>
</dbReference>
<dbReference type="Proteomes" id="UP000602260">
    <property type="component" value="Unassembled WGS sequence"/>
</dbReference>
<keyword evidence="3 10" id="KW-0479">Metal-binding</keyword>
<dbReference type="GO" id="GO:0051539">
    <property type="term" value="F:4 iron, 4 sulfur cluster binding"/>
    <property type="evidence" value="ECO:0007669"/>
    <property type="project" value="UniProtKB-UniRule"/>
</dbReference>
<keyword evidence="1 10" id="KW-0813">Transport</keyword>
<comment type="subunit">
    <text evidence="10">The complex is composed of six subunits: RnfA, RnfB, RnfC, RnfD, RnfE and RnfG.</text>
</comment>
<comment type="cofactor">
    <cofactor evidence="10">
        <name>[4Fe-4S] cluster</name>
        <dbReference type="ChEBI" id="CHEBI:49883"/>
    </cofactor>
    <text evidence="10">Binds 3 [4Fe-4S] clusters.</text>
</comment>
<dbReference type="GO" id="GO:0009055">
    <property type="term" value="F:electron transfer activity"/>
    <property type="evidence" value="ECO:0007669"/>
    <property type="project" value="InterPro"/>
</dbReference>
<keyword evidence="8 10" id="KW-0411">Iron-sulfur</keyword>
<evidence type="ECO:0000256" key="1">
    <source>
        <dbReference type="ARBA" id="ARBA00022448"/>
    </source>
</evidence>
<keyword evidence="5 10" id="KW-1278">Translocase</keyword>
<feature type="domain" description="4Fe-4S" evidence="13">
    <location>
        <begin position="32"/>
        <end position="91"/>
    </location>
</feature>
<keyword evidence="4 10" id="KW-0677">Repeat</keyword>
<feature type="binding site" evidence="10">
    <location>
        <position position="147"/>
    </location>
    <ligand>
        <name>[4Fe-4S] cluster</name>
        <dbReference type="ChEBI" id="CHEBI:49883"/>
        <label>2</label>
    </ligand>
</feature>
<dbReference type="PROSITE" id="PS51656">
    <property type="entry name" value="4FE4S"/>
    <property type="match status" value="1"/>
</dbReference>
<feature type="domain" description="4Fe-4S ferredoxin-type" evidence="12">
    <location>
        <begin position="236"/>
        <end position="265"/>
    </location>
</feature>
<gene>
    <name evidence="10" type="primary">rnfB</name>
    <name evidence="14" type="ORF">H8S55_04820</name>
</gene>
<evidence type="ECO:0000256" key="4">
    <source>
        <dbReference type="ARBA" id="ARBA00022737"/>
    </source>
</evidence>
<feature type="binding site" evidence="10">
    <location>
        <position position="170"/>
    </location>
    <ligand>
        <name>[4Fe-4S] cluster</name>
        <dbReference type="ChEBI" id="CHEBI:49883"/>
        <label>3</label>
    </ligand>
</feature>
<dbReference type="AlphaFoldDB" id="A0A8J6J2X7"/>
<comment type="caution">
    <text evidence="14">The sequence shown here is derived from an EMBL/GenBank/DDBJ whole genome shotgun (WGS) entry which is preliminary data.</text>
</comment>
<name>A0A8J6J2X7_9FIRM</name>
<dbReference type="PROSITE" id="PS00198">
    <property type="entry name" value="4FE4S_FER_1"/>
    <property type="match status" value="2"/>
</dbReference>
<feature type="binding site" evidence="10">
    <location>
        <position position="57"/>
    </location>
    <ligand>
        <name>[4Fe-4S] cluster</name>
        <dbReference type="ChEBI" id="CHEBI:49883"/>
        <label>1</label>
    </ligand>
</feature>
<dbReference type="Gene3D" id="1.10.15.40">
    <property type="entry name" value="Electron transport complex subunit B, putative Fe-S cluster"/>
    <property type="match status" value="1"/>
</dbReference>
<dbReference type="EMBL" id="JACOPN010000003">
    <property type="protein sequence ID" value="MBC5716646.1"/>
    <property type="molecule type" value="Genomic_DNA"/>
</dbReference>
<comment type="similarity">
    <text evidence="10">Belongs to the 4Fe4S bacterial-type ferredoxin family. RnfB subfamily.</text>
</comment>
<feature type="binding site" evidence="10">
    <location>
        <position position="74"/>
    </location>
    <ligand>
        <name>[4Fe-4S] cluster</name>
        <dbReference type="ChEBI" id="CHEBI:49883"/>
        <label>1</label>
    </ligand>
</feature>
<keyword evidence="6 10" id="KW-0249">Electron transport</keyword>
<keyword evidence="10" id="KW-1003">Cell membrane</keyword>
<keyword evidence="15" id="KW-1185">Reference proteome</keyword>
<dbReference type="Pfam" id="PF04060">
    <property type="entry name" value="FeS"/>
    <property type="match status" value="1"/>
</dbReference>